<feature type="compositionally biased region" description="Polar residues" evidence="1">
    <location>
        <begin position="75"/>
        <end position="100"/>
    </location>
</feature>
<gene>
    <name evidence="2" type="ORF">O181_001015</name>
</gene>
<keyword evidence="3" id="KW-1185">Reference proteome</keyword>
<protein>
    <submittedName>
        <fullName evidence="2">Uncharacterized protein</fullName>
    </submittedName>
</protein>
<feature type="compositionally biased region" description="Polar residues" evidence="1">
    <location>
        <begin position="110"/>
        <end position="127"/>
    </location>
</feature>
<dbReference type="Proteomes" id="UP000765509">
    <property type="component" value="Unassembled WGS sequence"/>
</dbReference>
<organism evidence="2 3">
    <name type="scientific">Austropuccinia psidii MF-1</name>
    <dbReference type="NCBI Taxonomy" id="1389203"/>
    <lineage>
        <taxon>Eukaryota</taxon>
        <taxon>Fungi</taxon>
        <taxon>Dikarya</taxon>
        <taxon>Basidiomycota</taxon>
        <taxon>Pucciniomycotina</taxon>
        <taxon>Pucciniomycetes</taxon>
        <taxon>Pucciniales</taxon>
        <taxon>Sphaerophragmiaceae</taxon>
        <taxon>Austropuccinia</taxon>
    </lineage>
</organism>
<proteinExistence type="predicted"/>
<name>A0A9Q3B9W6_9BASI</name>
<feature type="compositionally biased region" description="Basic residues" evidence="1">
    <location>
        <begin position="18"/>
        <end position="27"/>
    </location>
</feature>
<comment type="caution">
    <text evidence="2">The sequence shown here is derived from an EMBL/GenBank/DDBJ whole genome shotgun (WGS) entry which is preliminary data.</text>
</comment>
<feature type="region of interest" description="Disordered" evidence="1">
    <location>
        <begin position="69"/>
        <end position="145"/>
    </location>
</feature>
<dbReference type="EMBL" id="AVOT02000139">
    <property type="protein sequence ID" value="MBW0461300.1"/>
    <property type="molecule type" value="Genomic_DNA"/>
</dbReference>
<feature type="region of interest" description="Disordered" evidence="1">
    <location>
        <begin position="1"/>
        <end position="56"/>
    </location>
</feature>
<evidence type="ECO:0000313" key="3">
    <source>
        <dbReference type="Proteomes" id="UP000765509"/>
    </source>
</evidence>
<reference evidence="2" key="1">
    <citation type="submission" date="2021-03" db="EMBL/GenBank/DDBJ databases">
        <title>Draft genome sequence of rust myrtle Austropuccinia psidii MF-1, a brazilian biotype.</title>
        <authorList>
            <person name="Quecine M.C."/>
            <person name="Pachon D.M.R."/>
            <person name="Bonatelli M.L."/>
            <person name="Correr F.H."/>
            <person name="Franceschini L.M."/>
            <person name="Leite T.F."/>
            <person name="Margarido G.R.A."/>
            <person name="Almeida C.A."/>
            <person name="Ferrarezi J.A."/>
            <person name="Labate C.A."/>
        </authorList>
    </citation>
    <scope>NUCLEOTIDE SEQUENCE</scope>
    <source>
        <strain evidence="2">MF-1</strain>
    </source>
</reference>
<dbReference type="AlphaFoldDB" id="A0A9Q3B9W6"/>
<accession>A0A9Q3B9W6</accession>
<evidence type="ECO:0000313" key="2">
    <source>
        <dbReference type="EMBL" id="MBW0461300.1"/>
    </source>
</evidence>
<sequence length="159" mass="18174">MSPVNLRNQQEYREGLSRTRRPGRAHFGHSGGWQDTEGNHTHPAIHLPIQQKSQTRGLYSRLLEERETRIRENKATNQAIEEQLSQKGPTLIPSGSQGVDQPNPPVASNHEGTSRSAAKSHNYSQCHVFSKRRQEYKGKNKTSFSQRWKELDPIIQKLL</sequence>
<evidence type="ECO:0000256" key="1">
    <source>
        <dbReference type="SAM" id="MobiDB-lite"/>
    </source>
</evidence>